<dbReference type="VEuPathDB" id="TriTrypDB:LtaPh_1710200"/>
<protein>
    <submittedName>
        <fullName evidence="2">Uncharacterized protein</fullName>
    </submittedName>
</protein>
<keyword evidence="1" id="KW-1133">Transmembrane helix</keyword>
<gene>
    <name evidence="2" type="ORF">LtaPh_1710200</name>
</gene>
<dbReference type="AlphaFoldDB" id="A0A640KEC7"/>
<reference evidence="2" key="1">
    <citation type="submission" date="2019-11" db="EMBL/GenBank/DDBJ databases">
        <title>Leishmania tarentolae CDS.</title>
        <authorList>
            <person name="Goto Y."/>
            <person name="Yamagishi J."/>
        </authorList>
    </citation>
    <scope>NUCLEOTIDE SEQUENCE [LARGE SCALE GENOMIC DNA]</scope>
    <source>
        <strain evidence="2">Parrot Tar II</strain>
    </source>
</reference>
<sequence length="563" mass="62028">MTTLSSENNGDSSRSCTNSAVNAFVAEATDIRDLLYKYRADADLLKHELSSFVHHEIDEQAQFSHLRAFVNQTELTFLHDPRFIEYLARRQAEKDGAPSTCSAGITTISDRTDSVGATNATADCQWWVQCMKAEGSPWLRSWAPDAALPLAAFRRVSDVWKGWKQASAAYDTEFNRMLDEVYSSTSLSCSTDVRYCCFGNGTLCIFPIEEDVAMMDGFAKKVSQMVGNSSELFSKSPSPLSTDNAGYAVASVLDNYFTELTSAVAMTRDKLHEKVSTLLRKTKLSDADSHATVADSFRLSGDAWDTLSFAHPDRLKHVVIVRGFFFKGRLSLVEQLGAEADVVPLFFAQEEDSSMLEERGQRVQRLFSQTLTTLYSELERACSGVTIIGEAALPPNGALTVAVEVPSSECDMVKGVLLDVHPVSPQLPFDGRVTWMDVCAVGRQRACAPPGIQEPLGVASVSHSNSDEEGGVLFRFTRLHVASLQPYDTVSHRVFPLLNRLLIAVHRRKYERTHANVEALTGGVPDVYYAIPSMTVPVCVGAIACVTAALSVFRWVRQSRHFS</sequence>
<comment type="caution">
    <text evidence="2">The sequence shown here is derived from an EMBL/GenBank/DDBJ whole genome shotgun (WGS) entry which is preliminary data.</text>
</comment>
<evidence type="ECO:0000256" key="1">
    <source>
        <dbReference type="SAM" id="Phobius"/>
    </source>
</evidence>
<dbReference type="Proteomes" id="UP000419144">
    <property type="component" value="Unassembled WGS sequence"/>
</dbReference>
<proteinExistence type="predicted"/>
<organism evidence="2 3">
    <name type="scientific">Leishmania tarentolae</name>
    <name type="common">Sauroleishmania tarentolae</name>
    <dbReference type="NCBI Taxonomy" id="5689"/>
    <lineage>
        <taxon>Eukaryota</taxon>
        <taxon>Discoba</taxon>
        <taxon>Euglenozoa</taxon>
        <taxon>Kinetoplastea</taxon>
        <taxon>Metakinetoplastina</taxon>
        <taxon>Trypanosomatida</taxon>
        <taxon>Trypanosomatidae</taxon>
        <taxon>Leishmaniinae</taxon>
        <taxon>Leishmania</taxon>
        <taxon>lizard Leishmania</taxon>
    </lineage>
</organism>
<keyword evidence="1" id="KW-0472">Membrane</keyword>
<evidence type="ECO:0000313" key="3">
    <source>
        <dbReference type="Proteomes" id="UP000419144"/>
    </source>
</evidence>
<keyword evidence="3" id="KW-1185">Reference proteome</keyword>
<dbReference type="OrthoDB" id="272324at2759"/>
<evidence type="ECO:0000313" key="2">
    <source>
        <dbReference type="EMBL" id="GET87648.1"/>
    </source>
</evidence>
<accession>A0A640KEC7</accession>
<dbReference type="EMBL" id="BLBS01000022">
    <property type="protein sequence ID" value="GET87648.1"/>
    <property type="molecule type" value="Genomic_DNA"/>
</dbReference>
<keyword evidence="1" id="KW-0812">Transmembrane</keyword>
<name>A0A640KEC7_LEITA</name>
<feature type="transmembrane region" description="Helical" evidence="1">
    <location>
        <begin position="534"/>
        <end position="556"/>
    </location>
</feature>